<dbReference type="SUPFAM" id="SSF49265">
    <property type="entry name" value="Fibronectin type III"/>
    <property type="match status" value="2"/>
</dbReference>
<dbReference type="GO" id="GO:0004896">
    <property type="term" value="F:cytokine receptor activity"/>
    <property type="evidence" value="ECO:0007669"/>
    <property type="project" value="TreeGrafter"/>
</dbReference>
<dbReference type="InterPro" id="IPR015152">
    <property type="entry name" value="Growth/epo_recpt_lig-bind"/>
</dbReference>
<keyword evidence="7 13" id="KW-1133">Transmembrane helix</keyword>
<evidence type="ECO:0000256" key="4">
    <source>
        <dbReference type="ARBA" id="ARBA00022475"/>
    </source>
</evidence>
<proteinExistence type="inferred from homology"/>
<dbReference type="PANTHER" id="PTHR23037">
    <property type="entry name" value="CYTOKINE RECEPTOR"/>
    <property type="match status" value="1"/>
</dbReference>
<dbReference type="InterPro" id="IPR013783">
    <property type="entry name" value="Ig-like_fold"/>
</dbReference>
<dbReference type="InterPro" id="IPR003961">
    <property type="entry name" value="FN3_dom"/>
</dbReference>
<sequence length="545" mass="61651">MSNEKINILIVYILCLASVANAGQTFESKVSQLQRDEPENIKCFSERMRDLTCFWEEKEQRNGSSDQYTFTYTYQYQNENSSVCAISELPMLGASGRKLFVCRLTRIEFFVTLHLCVFHGGRKLYNRSLLIDHVFLLDPPANLSVVSTGKLGQLNVSWLPPALKYMDDSMMYEVRYVVEGSARKTEVVMENTRLTLRGLQPSSKYEVQVRVKPDGITYNGYWSAWSDPEFGTTVPIDMDPLIVALVLIITLILMVLSLTVLLSYHKFLLKKVWPDIPSPEHKFQGLFTVYKGDFQKWLGHSSGNSRVVHVYNEELPSPLEVLSEASMAPPLPSHKNALRPAPTTRVASFLREQPEAMEEVVNQLDTRGIDTYLTDTLQEPSHAHWLMEQLRTLQEHPEALTQSFLESQDTYVTLNQNSQHPRAEGEGRGNDALDELLPLQALFASRETSLLAVSHSDLGSLQQSSGSGRLSLQSSFEYPNHTWVPKGLEYTYMAVADSGVSMDYSPMSSSRTVNMSKGTIYPNEYKNDILGLRQPLSGRPIHSWL</sequence>
<feature type="chain" id="PRO_5042168498" description="Erythropoietin receptor" evidence="14">
    <location>
        <begin position="23"/>
        <end position="545"/>
    </location>
</feature>
<feature type="disulfide bond" evidence="12">
    <location>
        <begin position="84"/>
        <end position="102"/>
    </location>
</feature>
<keyword evidence="11" id="KW-0325">Glycoprotein</keyword>
<evidence type="ECO:0000256" key="8">
    <source>
        <dbReference type="ARBA" id="ARBA00023136"/>
    </source>
</evidence>
<evidence type="ECO:0000256" key="1">
    <source>
        <dbReference type="ARBA" id="ARBA00004251"/>
    </source>
</evidence>
<evidence type="ECO:0000313" key="17">
    <source>
        <dbReference type="Proteomes" id="UP001239994"/>
    </source>
</evidence>
<dbReference type="Pfam" id="PF09067">
    <property type="entry name" value="EpoR_lig-bind"/>
    <property type="match status" value="1"/>
</dbReference>
<protein>
    <recommendedName>
        <fullName evidence="3">Erythropoietin receptor</fullName>
    </recommendedName>
</protein>
<evidence type="ECO:0000256" key="13">
    <source>
        <dbReference type="SAM" id="Phobius"/>
    </source>
</evidence>
<dbReference type="Proteomes" id="UP001239994">
    <property type="component" value="Unassembled WGS sequence"/>
</dbReference>
<feature type="disulfide bond" evidence="12">
    <location>
        <begin position="43"/>
        <end position="53"/>
    </location>
</feature>
<comment type="similarity">
    <text evidence="2">Belongs to the type I cytokine receptor family. Type 1 subfamily.</text>
</comment>
<evidence type="ECO:0000256" key="7">
    <source>
        <dbReference type="ARBA" id="ARBA00022989"/>
    </source>
</evidence>
<evidence type="ECO:0000259" key="15">
    <source>
        <dbReference type="PROSITE" id="PS50853"/>
    </source>
</evidence>
<reference evidence="16" key="1">
    <citation type="submission" date="2023-03" db="EMBL/GenBank/DDBJ databases">
        <title>Electrophorus voltai genome.</title>
        <authorList>
            <person name="Bian C."/>
        </authorList>
    </citation>
    <scope>NUCLEOTIDE SEQUENCE</scope>
    <source>
        <strain evidence="16">CB-2022</strain>
        <tissue evidence="16">Muscle</tissue>
    </source>
</reference>
<dbReference type="InterPro" id="IPR036116">
    <property type="entry name" value="FN3_sf"/>
</dbReference>
<dbReference type="SMART" id="SM00060">
    <property type="entry name" value="FN3"/>
    <property type="match status" value="1"/>
</dbReference>
<evidence type="ECO:0000256" key="2">
    <source>
        <dbReference type="ARBA" id="ARBA00007885"/>
    </source>
</evidence>
<dbReference type="GO" id="GO:0009897">
    <property type="term" value="C:external side of plasma membrane"/>
    <property type="evidence" value="ECO:0007669"/>
    <property type="project" value="TreeGrafter"/>
</dbReference>
<evidence type="ECO:0000256" key="14">
    <source>
        <dbReference type="SAM" id="SignalP"/>
    </source>
</evidence>
<dbReference type="PIRSF" id="PIRSF001959">
    <property type="entry name" value="EPO_receptor"/>
    <property type="match status" value="1"/>
</dbReference>
<comment type="caution">
    <text evidence="16">The sequence shown here is derived from an EMBL/GenBank/DDBJ whole genome shotgun (WGS) entry which is preliminary data.</text>
</comment>
<evidence type="ECO:0000256" key="10">
    <source>
        <dbReference type="ARBA" id="ARBA00023170"/>
    </source>
</evidence>
<accession>A0AAD9DYY9</accession>
<organism evidence="16 17">
    <name type="scientific">Electrophorus voltai</name>
    <dbReference type="NCBI Taxonomy" id="2609070"/>
    <lineage>
        <taxon>Eukaryota</taxon>
        <taxon>Metazoa</taxon>
        <taxon>Chordata</taxon>
        <taxon>Craniata</taxon>
        <taxon>Vertebrata</taxon>
        <taxon>Euteleostomi</taxon>
        <taxon>Actinopterygii</taxon>
        <taxon>Neopterygii</taxon>
        <taxon>Teleostei</taxon>
        <taxon>Ostariophysi</taxon>
        <taxon>Gymnotiformes</taxon>
        <taxon>Gymnotoidei</taxon>
        <taxon>Gymnotidae</taxon>
        <taxon>Electrophorus</taxon>
    </lineage>
</organism>
<dbReference type="PROSITE" id="PS50853">
    <property type="entry name" value="FN3"/>
    <property type="match status" value="1"/>
</dbReference>
<name>A0AAD9DYY9_9TELE</name>
<keyword evidence="9 12" id="KW-1015">Disulfide bond</keyword>
<gene>
    <name evidence="16" type="ORF">P4O66_007487</name>
</gene>
<keyword evidence="4" id="KW-1003">Cell membrane</keyword>
<dbReference type="Gene3D" id="2.60.40.10">
    <property type="entry name" value="Immunoglobulins"/>
    <property type="match status" value="2"/>
</dbReference>
<feature type="domain" description="Fibronectin type-III" evidence="15">
    <location>
        <begin position="139"/>
        <end position="236"/>
    </location>
</feature>
<keyword evidence="10" id="KW-0675">Receptor</keyword>
<dbReference type="InterPro" id="IPR009167">
    <property type="entry name" value="Erythropoietin_rcpt"/>
</dbReference>
<feature type="signal peptide" evidence="14">
    <location>
        <begin position="1"/>
        <end position="22"/>
    </location>
</feature>
<evidence type="ECO:0000256" key="11">
    <source>
        <dbReference type="ARBA" id="ARBA00023180"/>
    </source>
</evidence>
<keyword evidence="6 14" id="KW-0732">Signal</keyword>
<keyword evidence="17" id="KW-1185">Reference proteome</keyword>
<dbReference type="CDD" id="cd00063">
    <property type="entry name" value="FN3"/>
    <property type="match status" value="1"/>
</dbReference>
<evidence type="ECO:0000256" key="12">
    <source>
        <dbReference type="PIRSR" id="PIRSR001959-2"/>
    </source>
</evidence>
<evidence type="ECO:0000256" key="9">
    <source>
        <dbReference type="ARBA" id="ARBA00023157"/>
    </source>
</evidence>
<evidence type="ECO:0000256" key="5">
    <source>
        <dbReference type="ARBA" id="ARBA00022692"/>
    </source>
</evidence>
<evidence type="ECO:0000256" key="6">
    <source>
        <dbReference type="ARBA" id="ARBA00022729"/>
    </source>
</evidence>
<dbReference type="Pfam" id="PF00041">
    <property type="entry name" value="fn3"/>
    <property type="match status" value="1"/>
</dbReference>
<dbReference type="AlphaFoldDB" id="A0AAD9DYY9"/>
<dbReference type="PANTHER" id="PTHR23037:SF28">
    <property type="entry name" value="ERYTHROPOIETIN RECEPTOR"/>
    <property type="match status" value="1"/>
</dbReference>
<feature type="transmembrane region" description="Helical" evidence="13">
    <location>
        <begin position="241"/>
        <end position="264"/>
    </location>
</feature>
<comment type="subcellular location">
    <subcellularLocation>
        <location evidence="1">Cell membrane</location>
        <topology evidence="1">Single-pass type I membrane protein</topology>
    </subcellularLocation>
</comment>
<dbReference type="EMBL" id="JAROKS010000012">
    <property type="protein sequence ID" value="KAK1799246.1"/>
    <property type="molecule type" value="Genomic_DNA"/>
</dbReference>
<evidence type="ECO:0000313" key="16">
    <source>
        <dbReference type="EMBL" id="KAK1799246.1"/>
    </source>
</evidence>
<keyword evidence="5 13" id="KW-0812">Transmembrane</keyword>
<keyword evidence="8 13" id="KW-0472">Membrane</keyword>
<evidence type="ECO:0000256" key="3">
    <source>
        <dbReference type="ARBA" id="ARBA00018355"/>
    </source>
</evidence>